<feature type="transmembrane region" description="Helical" evidence="1">
    <location>
        <begin position="66"/>
        <end position="89"/>
    </location>
</feature>
<feature type="transmembrane region" description="Helical" evidence="1">
    <location>
        <begin position="110"/>
        <end position="131"/>
    </location>
</feature>
<accession>A0A5C3LFM0</accession>
<keyword evidence="1" id="KW-0812">Transmembrane</keyword>
<dbReference type="EMBL" id="ML213757">
    <property type="protein sequence ID" value="TFK31415.1"/>
    <property type="molecule type" value="Genomic_DNA"/>
</dbReference>
<proteinExistence type="predicted"/>
<reference evidence="2 3" key="1">
    <citation type="journal article" date="2019" name="Nat. Ecol. Evol.">
        <title>Megaphylogeny resolves global patterns of mushroom evolution.</title>
        <authorList>
            <person name="Varga T."/>
            <person name="Krizsan K."/>
            <person name="Foldi C."/>
            <person name="Dima B."/>
            <person name="Sanchez-Garcia M."/>
            <person name="Sanchez-Ramirez S."/>
            <person name="Szollosi G.J."/>
            <person name="Szarkandi J.G."/>
            <person name="Papp V."/>
            <person name="Albert L."/>
            <person name="Andreopoulos W."/>
            <person name="Angelini C."/>
            <person name="Antonin V."/>
            <person name="Barry K.W."/>
            <person name="Bougher N.L."/>
            <person name="Buchanan P."/>
            <person name="Buyck B."/>
            <person name="Bense V."/>
            <person name="Catcheside P."/>
            <person name="Chovatia M."/>
            <person name="Cooper J."/>
            <person name="Damon W."/>
            <person name="Desjardin D."/>
            <person name="Finy P."/>
            <person name="Geml J."/>
            <person name="Haridas S."/>
            <person name="Hughes K."/>
            <person name="Justo A."/>
            <person name="Karasinski D."/>
            <person name="Kautmanova I."/>
            <person name="Kiss B."/>
            <person name="Kocsube S."/>
            <person name="Kotiranta H."/>
            <person name="LaButti K.M."/>
            <person name="Lechner B.E."/>
            <person name="Liimatainen K."/>
            <person name="Lipzen A."/>
            <person name="Lukacs Z."/>
            <person name="Mihaltcheva S."/>
            <person name="Morgado L.N."/>
            <person name="Niskanen T."/>
            <person name="Noordeloos M.E."/>
            <person name="Ohm R.A."/>
            <person name="Ortiz-Santana B."/>
            <person name="Ovrebo C."/>
            <person name="Racz N."/>
            <person name="Riley R."/>
            <person name="Savchenko A."/>
            <person name="Shiryaev A."/>
            <person name="Soop K."/>
            <person name="Spirin V."/>
            <person name="Szebenyi C."/>
            <person name="Tomsovsky M."/>
            <person name="Tulloss R.E."/>
            <person name="Uehling J."/>
            <person name="Grigoriev I.V."/>
            <person name="Vagvolgyi C."/>
            <person name="Papp T."/>
            <person name="Martin F.M."/>
            <person name="Miettinen O."/>
            <person name="Hibbett D.S."/>
            <person name="Nagy L.G."/>
        </authorList>
    </citation>
    <scope>NUCLEOTIDE SEQUENCE [LARGE SCALE GENOMIC DNA]</scope>
    <source>
        <strain evidence="2 3">CBS 166.37</strain>
    </source>
</reference>
<feature type="transmembrane region" description="Helical" evidence="1">
    <location>
        <begin position="12"/>
        <end position="33"/>
    </location>
</feature>
<organism evidence="2 3">
    <name type="scientific">Crucibulum laeve</name>
    <dbReference type="NCBI Taxonomy" id="68775"/>
    <lineage>
        <taxon>Eukaryota</taxon>
        <taxon>Fungi</taxon>
        <taxon>Dikarya</taxon>
        <taxon>Basidiomycota</taxon>
        <taxon>Agaricomycotina</taxon>
        <taxon>Agaricomycetes</taxon>
        <taxon>Agaricomycetidae</taxon>
        <taxon>Agaricales</taxon>
        <taxon>Agaricineae</taxon>
        <taxon>Nidulariaceae</taxon>
        <taxon>Crucibulum</taxon>
    </lineage>
</organism>
<keyword evidence="1" id="KW-1133">Transmembrane helix</keyword>
<feature type="non-terminal residue" evidence="2">
    <location>
        <position position="206"/>
    </location>
</feature>
<sequence length="206" mass="23243">MQIRLHALYGQNRTLIIVVSILFVLAIGSNATLTTMGVVSMFKLSQYGTAIIPGTPFCLFAIPEKFYAYSIPLLFFEFVLVCLVAYKVFDHCRSTPDKTWTIRKVVKIMLRDSVLSFVAVDIICSANVLVWKYREYNFFNLVLNWGGLLPSIIASRILINMRKAGREPEPVSSPSKLSTLRIGFDSQGMDEESAIYAGRAIKRLWS</sequence>
<evidence type="ECO:0000313" key="3">
    <source>
        <dbReference type="Proteomes" id="UP000308652"/>
    </source>
</evidence>
<dbReference type="AlphaFoldDB" id="A0A5C3LFM0"/>
<evidence type="ECO:0000256" key="1">
    <source>
        <dbReference type="SAM" id="Phobius"/>
    </source>
</evidence>
<dbReference type="Proteomes" id="UP000308652">
    <property type="component" value="Unassembled WGS sequence"/>
</dbReference>
<gene>
    <name evidence="2" type="ORF">BDQ12DRAFT_694192</name>
</gene>
<keyword evidence="3" id="KW-1185">Reference proteome</keyword>
<evidence type="ECO:0000313" key="2">
    <source>
        <dbReference type="EMBL" id="TFK31415.1"/>
    </source>
</evidence>
<dbReference type="OrthoDB" id="3349377at2759"/>
<feature type="transmembrane region" description="Helical" evidence="1">
    <location>
        <begin position="137"/>
        <end position="159"/>
    </location>
</feature>
<protein>
    <submittedName>
        <fullName evidence="2">Uncharacterized protein</fullName>
    </submittedName>
</protein>
<keyword evidence="1" id="KW-0472">Membrane</keyword>
<name>A0A5C3LFM0_9AGAR</name>